<feature type="compositionally biased region" description="Polar residues" evidence="1">
    <location>
        <begin position="1"/>
        <end position="12"/>
    </location>
</feature>
<name>G0WDL3_NAUDC</name>
<gene>
    <name evidence="2" type="primary">NDAI0G00980</name>
    <name evidence="2" type="ordered locus">NDAI_0G00980</name>
</gene>
<proteinExistence type="predicted"/>
<dbReference type="GeneID" id="11497270"/>
<evidence type="ECO:0000256" key="1">
    <source>
        <dbReference type="SAM" id="MobiDB-lite"/>
    </source>
</evidence>
<keyword evidence="3" id="KW-1185">Reference proteome</keyword>
<evidence type="ECO:0000313" key="3">
    <source>
        <dbReference type="Proteomes" id="UP000000689"/>
    </source>
</evidence>
<evidence type="ECO:0000313" key="2">
    <source>
        <dbReference type="EMBL" id="CCD25874.2"/>
    </source>
</evidence>
<protein>
    <submittedName>
        <fullName evidence="2">Uncharacterized protein</fullName>
    </submittedName>
</protein>
<feature type="compositionally biased region" description="Polar residues" evidence="1">
    <location>
        <begin position="43"/>
        <end position="54"/>
    </location>
</feature>
<accession>G0WDL3</accession>
<feature type="region of interest" description="Disordered" evidence="1">
    <location>
        <begin position="1"/>
        <end position="81"/>
    </location>
</feature>
<sequence>MTHSGNIISADNTDNEFDDISSFSSIDSYQPEPFTGLKGNELPNAQPSTTATTTEQDHDDTVISSHSHDTKHGEEPSRTSTATLKKLDSNVNDIEKTMTTNIMNDKTETLDSLVKQGLNTRKKSVADINTPLNAGTAEFPEEYRIETETGLVKAKTIESLRRQESIASANSRRSQDQGSFKSARTNNTRKSRASSSLDPNKLNMAVEKNKKELEKYSKHKQQKGIKGFFNRLFD</sequence>
<organism evidence="2 3">
    <name type="scientific">Naumovozyma dairenensis (strain ATCC 10597 / BCRC 20456 / CBS 421 / NBRC 0211 / NRRL Y-12639)</name>
    <name type="common">Saccharomyces dairenensis</name>
    <dbReference type="NCBI Taxonomy" id="1071378"/>
    <lineage>
        <taxon>Eukaryota</taxon>
        <taxon>Fungi</taxon>
        <taxon>Dikarya</taxon>
        <taxon>Ascomycota</taxon>
        <taxon>Saccharomycotina</taxon>
        <taxon>Saccharomycetes</taxon>
        <taxon>Saccharomycetales</taxon>
        <taxon>Saccharomycetaceae</taxon>
        <taxon>Naumovozyma</taxon>
    </lineage>
</organism>
<dbReference type="AlphaFoldDB" id="G0WDL3"/>
<dbReference type="RefSeq" id="XP_003671117.2">
    <property type="nucleotide sequence ID" value="XM_003671069.2"/>
</dbReference>
<dbReference type="HOGENOM" id="CLU_111702_0_0_1"/>
<feature type="compositionally biased region" description="Basic and acidic residues" evidence="1">
    <location>
        <begin position="207"/>
        <end position="216"/>
    </location>
</feature>
<dbReference type="EMBL" id="HE580273">
    <property type="protein sequence ID" value="CCD25874.2"/>
    <property type="molecule type" value="Genomic_DNA"/>
</dbReference>
<dbReference type="eggNOG" id="ENOG502S1BK">
    <property type="taxonomic scope" value="Eukaryota"/>
</dbReference>
<feature type="region of interest" description="Disordered" evidence="1">
    <location>
        <begin position="163"/>
        <end position="221"/>
    </location>
</feature>
<dbReference type="KEGG" id="ndi:NDAI_0G00980"/>
<feature type="compositionally biased region" description="Basic and acidic residues" evidence="1">
    <location>
        <begin position="55"/>
        <end position="77"/>
    </location>
</feature>
<feature type="compositionally biased region" description="Polar residues" evidence="1">
    <location>
        <begin position="165"/>
        <end position="186"/>
    </location>
</feature>
<dbReference type="OMA" id="PEEYQME"/>
<dbReference type="OrthoDB" id="4035738at2759"/>
<reference evidence="2 3" key="1">
    <citation type="journal article" date="2011" name="Proc. Natl. Acad. Sci. U.S.A.">
        <title>Evolutionary erosion of yeast sex chromosomes by mating-type switching accidents.</title>
        <authorList>
            <person name="Gordon J.L."/>
            <person name="Armisen D."/>
            <person name="Proux-Wera E."/>
            <person name="Oheigeartaigh S.S."/>
            <person name="Byrne K.P."/>
            <person name="Wolfe K.H."/>
        </authorList>
    </citation>
    <scope>NUCLEOTIDE SEQUENCE [LARGE SCALE GENOMIC DNA]</scope>
    <source>
        <strain evidence="3">ATCC 10597 / BCRC 20456 / CBS 421 / NBRC 0211 / NRRL Y-12639</strain>
    </source>
</reference>
<dbReference type="Proteomes" id="UP000000689">
    <property type="component" value="Chromosome 7"/>
</dbReference>